<keyword evidence="6" id="KW-1185">Reference proteome</keyword>
<sequence length="283" mass="31160">MGTKEQVHGALGQMTDAERKVAHTFLANYPSSGLSTVAEFAGRAGTSAPTVLRFVSRLGFSGYPEFQRALRAEIQAELLSPLEKGDSSAARSLDGSALGAYFSRATANIQATLEAIPESEFEAACALLSDPKASCYTLGGRFSDAIARYMAAHLRIVRPNVRRFQDQTSTWDDQLLDVKAGDVVVLFDIRRYQRDLVHLSELLCERKARIVLITDSWLSPISRYAKVVLPCAIDSGRTWDSGVVLMALVEAIVDRVTHRDWDSARGRIQALEHIHWNKPPAAD</sequence>
<comment type="caution">
    <text evidence="5">The sequence shown here is derived from an EMBL/GenBank/DDBJ whole genome shotgun (WGS) entry which is preliminary data.</text>
</comment>
<feature type="domain" description="HTH rpiR-type" evidence="4">
    <location>
        <begin position="1"/>
        <end position="77"/>
    </location>
</feature>
<dbReference type="InterPro" id="IPR001347">
    <property type="entry name" value="SIS_dom"/>
</dbReference>
<dbReference type="SUPFAM" id="SSF46689">
    <property type="entry name" value="Homeodomain-like"/>
    <property type="match status" value="1"/>
</dbReference>
<organism evidence="5 6">
    <name type="scientific">Nitratireductor rhodophyticola</name>
    <dbReference type="NCBI Taxonomy" id="2854036"/>
    <lineage>
        <taxon>Bacteria</taxon>
        <taxon>Pseudomonadati</taxon>
        <taxon>Pseudomonadota</taxon>
        <taxon>Alphaproteobacteria</taxon>
        <taxon>Hyphomicrobiales</taxon>
        <taxon>Phyllobacteriaceae</taxon>
        <taxon>Nitratireductor</taxon>
    </lineage>
</organism>
<dbReference type="InterPro" id="IPR047640">
    <property type="entry name" value="RpiR-like"/>
</dbReference>
<keyword evidence="1" id="KW-0805">Transcription regulation</keyword>
<keyword evidence="2" id="KW-0238">DNA-binding</keyword>
<evidence type="ECO:0000256" key="3">
    <source>
        <dbReference type="ARBA" id="ARBA00023163"/>
    </source>
</evidence>
<dbReference type="RefSeq" id="WP_223006258.1">
    <property type="nucleotide sequence ID" value="NZ_JAHSQO010000004.1"/>
</dbReference>
<dbReference type="CDD" id="cd05013">
    <property type="entry name" value="SIS_RpiR"/>
    <property type="match status" value="1"/>
</dbReference>
<dbReference type="Gene3D" id="1.10.10.10">
    <property type="entry name" value="Winged helix-like DNA-binding domain superfamily/Winged helix DNA-binding domain"/>
    <property type="match status" value="1"/>
</dbReference>
<dbReference type="PROSITE" id="PS51071">
    <property type="entry name" value="HTH_RPIR"/>
    <property type="match status" value="1"/>
</dbReference>
<evidence type="ECO:0000313" key="6">
    <source>
        <dbReference type="Proteomes" id="UP000777661"/>
    </source>
</evidence>
<gene>
    <name evidence="5" type="ORF">KVG22_14565</name>
</gene>
<dbReference type="InterPro" id="IPR035472">
    <property type="entry name" value="RpiR-like_SIS"/>
</dbReference>
<dbReference type="Pfam" id="PF01418">
    <property type="entry name" value="HTH_6"/>
    <property type="match status" value="1"/>
</dbReference>
<dbReference type="Proteomes" id="UP000777661">
    <property type="component" value="Unassembled WGS sequence"/>
</dbReference>
<dbReference type="Gene3D" id="3.40.50.10490">
    <property type="entry name" value="Glucose-6-phosphate isomerase like protein, domain 1"/>
    <property type="match status" value="1"/>
</dbReference>
<dbReference type="EMBL" id="JAHSQO010000004">
    <property type="protein sequence ID" value="MBY8917825.1"/>
    <property type="molecule type" value="Genomic_DNA"/>
</dbReference>
<keyword evidence="3" id="KW-0804">Transcription</keyword>
<evidence type="ECO:0000256" key="2">
    <source>
        <dbReference type="ARBA" id="ARBA00023125"/>
    </source>
</evidence>
<proteinExistence type="predicted"/>
<dbReference type="InterPro" id="IPR046348">
    <property type="entry name" value="SIS_dom_sf"/>
</dbReference>
<dbReference type="Pfam" id="PF01380">
    <property type="entry name" value="SIS"/>
    <property type="match status" value="1"/>
</dbReference>
<name>A0ABS7RE96_9HYPH</name>
<reference evidence="5 6" key="1">
    <citation type="submission" date="2021-06" db="EMBL/GenBank/DDBJ databases">
        <title>Nitratireductor porphyridii sp. nov., isolated from a small marine red alga, Porphyridium purpureum in South Korea.</title>
        <authorList>
            <person name="Kim K.H."/>
            <person name="Kristyanto S."/>
            <person name="Jeon C.O."/>
        </authorList>
    </citation>
    <scope>NUCLEOTIDE SEQUENCE [LARGE SCALE GENOMIC DNA]</scope>
    <source>
        <strain evidence="5 6">R6</strain>
    </source>
</reference>
<evidence type="ECO:0000313" key="5">
    <source>
        <dbReference type="EMBL" id="MBY8917825.1"/>
    </source>
</evidence>
<dbReference type="PANTHER" id="PTHR30514:SF18">
    <property type="entry name" value="RPIR-FAMILY TRANSCRIPTIONAL REGULATOR"/>
    <property type="match status" value="1"/>
</dbReference>
<accession>A0ABS7RE96</accession>
<dbReference type="InterPro" id="IPR036388">
    <property type="entry name" value="WH-like_DNA-bd_sf"/>
</dbReference>
<evidence type="ECO:0000256" key="1">
    <source>
        <dbReference type="ARBA" id="ARBA00023015"/>
    </source>
</evidence>
<dbReference type="SUPFAM" id="SSF53697">
    <property type="entry name" value="SIS domain"/>
    <property type="match status" value="1"/>
</dbReference>
<protein>
    <submittedName>
        <fullName evidence="5">MurR/RpiR family transcriptional regulator</fullName>
    </submittedName>
</protein>
<dbReference type="PANTHER" id="PTHR30514">
    <property type="entry name" value="GLUCOKINASE"/>
    <property type="match status" value="1"/>
</dbReference>
<dbReference type="InterPro" id="IPR000281">
    <property type="entry name" value="HTH_RpiR"/>
</dbReference>
<evidence type="ECO:0000259" key="4">
    <source>
        <dbReference type="PROSITE" id="PS51071"/>
    </source>
</evidence>
<dbReference type="InterPro" id="IPR009057">
    <property type="entry name" value="Homeodomain-like_sf"/>
</dbReference>